<dbReference type="GO" id="GO:0000976">
    <property type="term" value="F:transcription cis-regulatory region binding"/>
    <property type="evidence" value="ECO:0007669"/>
    <property type="project" value="TreeGrafter"/>
</dbReference>
<dbReference type="RefSeq" id="XP_008713115.1">
    <property type="nucleotide sequence ID" value="XM_008714893.1"/>
</dbReference>
<keyword evidence="2" id="KW-0238">DNA-binding</keyword>
<organism evidence="7 8">
    <name type="scientific">Cyphellophora europaea (strain CBS 101466)</name>
    <name type="common">Phialophora europaea</name>
    <dbReference type="NCBI Taxonomy" id="1220924"/>
    <lineage>
        <taxon>Eukaryota</taxon>
        <taxon>Fungi</taxon>
        <taxon>Dikarya</taxon>
        <taxon>Ascomycota</taxon>
        <taxon>Pezizomycotina</taxon>
        <taxon>Eurotiomycetes</taxon>
        <taxon>Chaetothyriomycetidae</taxon>
        <taxon>Chaetothyriales</taxon>
        <taxon>Cyphellophoraceae</taxon>
        <taxon>Cyphellophora</taxon>
    </lineage>
</organism>
<dbReference type="InterPro" id="IPR036864">
    <property type="entry name" value="Zn2-C6_fun-type_DNA-bd_sf"/>
</dbReference>
<dbReference type="GO" id="GO:0008270">
    <property type="term" value="F:zinc ion binding"/>
    <property type="evidence" value="ECO:0007669"/>
    <property type="project" value="InterPro"/>
</dbReference>
<dbReference type="SMART" id="SM00066">
    <property type="entry name" value="GAL4"/>
    <property type="match status" value="1"/>
</dbReference>
<feature type="domain" description="Zn(2)-C6 fungal-type" evidence="6">
    <location>
        <begin position="13"/>
        <end position="43"/>
    </location>
</feature>
<evidence type="ECO:0000256" key="2">
    <source>
        <dbReference type="ARBA" id="ARBA00023125"/>
    </source>
</evidence>
<dbReference type="EMBL" id="KB822714">
    <property type="protein sequence ID" value="ETN44552.1"/>
    <property type="molecule type" value="Genomic_DNA"/>
</dbReference>
<keyword evidence="8" id="KW-1185">Reference proteome</keyword>
<evidence type="ECO:0000256" key="4">
    <source>
        <dbReference type="ARBA" id="ARBA00023242"/>
    </source>
</evidence>
<feature type="compositionally biased region" description="Polar residues" evidence="5">
    <location>
        <begin position="65"/>
        <end position="91"/>
    </location>
</feature>
<keyword evidence="4" id="KW-0539">Nucleus</keyword>
<evidence type="ECO:0000256" key="5">
    <source>
        <dbReference type="SAM" id="MobiDB-lite"/>
    </source>
</evidence>
<proteinExistence type="predicted"/>
<keyword evidence="3" id="KW-0804">Transcription</keyword>
<name>W2S788_CYPE1</name>
<dbReference type="GO" id="GO:0000981">
    <property type="term" value="F:DNA-binding transcription factor activity, RNA polymerase II-specific"/>
    <property type="evidence" value="ECO:0007669"/>
    <property type="project" value="InterPro"/>
</dbReference>
<dbReference type="PANTHER" id="PTHR37534">
    <property type="entry name" value="TRANSCRIPTIONAL ACTIVATOR PROTEIN UGA3"/>
    <property type="match status" value="1"/>
</dbReference>
<dbReference type="AlphaFoldDB" id="W2S788"/>
<dbReference type="InterPro" id="IPR001138">
    <property type="entry name" value="Zn2Cys6_DnaBD"/>
</dbReference>
<dbReference type="Proteomes" id="UP000030752">
    <property type="component" value="Unassembled WGS sequence"/>
</dbReference>
<dbReference type="OrthoDB" id="5419315at2759"/>
<dbReference type="GO" id="GO:0005634">
    <property type="term" value="C:nucleus"/>
    <property type="evidence" value="ECO:0007669"/>
    <property type="project" value="TreeGrafter"/>
</dbReference>
<dbReference type="Gene3D" id="4.10.240.10">
    <property type="entry name" value="Zn(2)-C6 fungal-type DNA-binding domain"/>
    <property type="match status" value="1"/>
</dbReference>
<evidence type="ECO:0000313" key="8">
    <source>
        <dbReference type="Proteomes" id="UP000030752"/>
    </source>
</evidence>
<dbReference type="PROSITE" id="PS50048">
    <property type="entry name" value="ZN2_CY6_FUNGAL_2"/>
    <property type="match status" value="1"/>
</dbReference>
<gene>
    <name evidence="7" type="ORF">HMPREF1541_10222</name>
</gene>
<accession>W2S788</accession>
<keyword evidence="1" id="KW-0805">Transcription regulation</keyword>
<dbReference type="eggNOG" id="ENOG502SNQ5">
    <property type="taxonomic scope" value="Eukaryota"/>
</dbReference>
<dbReference type="GO" id="GO:0045944">
    <property type="term" value="P:positive regulation of transcription by RNA polymerase II"/>
    <property type="evidence" value="ECO:0007669"/>
    <property type="project" value="TreeGrafter"/>
</dbReference>
<dbReference type="PANTHER" id="PTHR37534:SF4">
    <property type="entry name" value="ZN(II)2CYS6 TRANSCRIPTION FACTOR (EUROFUNG)"/>
    <property type="match status" value="1"/>
</dbReference>
<reference evidence="7 8" key="1">
    <citation type="submission" date="2013-03" db="EMBL/GenBank/DDBJ databases">
        <title>The Genome Sequence of Phialophora europaea CBS 101466.</title>
        <authorList>
            <consortium name="The Broad Institute Genomics Platform"/>
            <person name="Cuomo C."/>
            <person name="de Hoog S."/>
            <person name="Gorbushina A."/>
            <person name="Walker B."/>
            <person name="Young S.K."/>
            <person name="Zeng Q."/>
            <person name="Gargeya S."/>
            <person name="Fitzgerald M."/>
            <person name="Haas B."/>
            <person name="Abouelleil A."/>
            <person name="Allen A.W."/>
            <person name="Alvarado L."/>
            <person name="Arachchi H.M."/>
            <person name="Berlin A.M."/>
            <person name="Chapman S.B."/>
            <person name="Gainer-Dewar J."/>
            <person name="Goldberg J."/>
            <person name="Griggs A."/>
            <person name="Gujja S."/>
            <person name="Hansen M."/>
            <person name="Howarth C."/>
            <person name="Imamovic A."/>
            <person name="Ireland A."/>
            <person name="Larimer J."/>
            <person name="McCowan C."/>
            <person name="Murphy C."/>
            <person name="Pearson M."/>
            <person name="Poon T.W."/>
            <person name="Priest M."/>
            <person name="Roberts A."/>
            <person name="Saif S."/>
            <person name="Shea T."/>
            <person name="Sisk P."/>
            <person name="Sykes S."/>
            <person name="Wortman J."/>
            <person name="Nusbaum C."/>
            <person name="Birren B."/>
        </authorList>
    </citation>
    <scope>NUCLEOTIDE SEQUENCE [LARGE SCALE GENOMIC DNA]</scope>
    <source>
        <strain evidence="7 8">CBS 101466</strain>
    </source>
</reference>
<dbReference type="GeneID" id="19977561"/>
<dbReference type="InParanoid" id="W2S788"/>
<dbReference type="CDD" id="cd00067">
    <property type="entry name" value="GAL4"/>
    <property type="match status" value="1"/>
</dbReference>
<evidence type="ECO:0000313" key="7">
    <source>
        <dbReference type="EMBL" id="ETN44552.1"/>
    </source>
</evidence>
<dbReference type="PROSITE" id="PS00463">
    <property type="entry name" value="ZN2_CY6_FUNGAL_1"/>
    <property type="match status" value="1"/>
</dbReference>
<dbReference type="Pfam" id="PF00172">
    <property type="entry name" value="Zn_clus"/>
    <property type="match status" value="1"/>
</dbReference>
<dbReference type="VEuPathDB" id="FungiDB:HMPREF1541_10222"/>
<evidence type="ECO:0000256" key="3">
    <source>
        <dbReference type="ARBA" id="ARBA00023163"/>
    </source>
</evidence>
<dbReference type="HOGENOM" id="CLU_008719_6_1_1"/>
<evidence type="ECO:0000259" key="6">
    <source>
        <dbReference type="PROSITE" id="PS50048"/>
    </source>
</evidence>
<evidence type="ECO:0000256" key="1">
    <source>
        <dbReference type="ARBA" id="ARBA00023015"/>
    </source>
</evidence>
<dbReference type="SUPFAM" id="SSF57701">
    <property type="entry name" value="Zn2/Cys6 DNA-binding domain"/>
    <property type="match status" value="1"/>
</dbReference>
<protein>
    <recommendedName>
        <fullName evidence="6">Zn(2)-C6 fungal-type domain-containing protein</fullName>
    </recommendedName>
</protein>
<sequence length="531" mass="58170">MVDPSSRKRVRTGCMTCRKRRRKCDERKPECDNCIGKGLSCQYGTRLTFVASKLQDALESGARSAATQSPSSGRVSDRANTSAPDSVTTARYQGPHAHTIPNNSSLVELDHFNIDSGFEDTPGDEHVSNLGPSTSITHASSSQTHSTLFQPAHNRSLAVPNVSAGGKSRRQKYELELFIHYCYHVAPILDLGLGSLSFGVQATLDSTNLETTYHAILAVASSHRALLRPSLHPVDEATSVTSAYLAQQQVTGSDSVSASTSGILLLWRKVLVSPIESWSYLTSEMLSQMNQDAIVLEHWHVLSRLYLSASLTQASSTIDLKMRSPPHASIDGREYTHLRQSSLALWLLEETRFLFSPAAGSTEASIFPLAQTWLAHWQEVQSWFCTRSDDMQAILELGEDEDSQPQLRQNFDFPCIAFTHAAAVVANVAHHLASMILLRRKPRLIKPVAVSSSSTSSLWHAQRVIGIVATATDAEIWDPFLAAALSHAARHLSHDKQILTASQTLKRIQRMSGLNLDGAVRQIAPTALSTC</sequence>
<feature type="region of interest" description="Disordered" evidence="5">
    <location>
        <begin position="61"/>
        <end position="103"/>
    </location>
</feature>